<dbReference type="Proteomes" id="UP000824120">
    <property type="component" value="Chromosome 1"/>
</dbReference>
<dbReference type="EMBL" id="JACXVP010000001">
    <property type="protein sequence ID" value="KAG5629878.1"/>
    <property type="molecule type" value="Genomic_DNA"/>
</dbReference>
<comment type="caution">
    <text evidence="1">The sequence shown here is derived from an EMBL/GenBank/DDBJ whole genome shotgun (WGS) entry which is preliminary data.</text>
</comment>
<accession>A0A9J6AZF2</accession>
<protein>
    <submittedName>
        <fullName evidence="1">Uncharacterized protein</fullName>
    </submittedName>
</protein>
<gene>
    <name evidence="1" type="ORF">H5410_001595</name>
</gene>
<sequence>MWIKRGGYIMASSASGFGWRKSGLGCCSPIGTLYWVDSRWNVEAAKGLVGVPMRMMGGWEWAPYLR</sequence>
<keyword evidence="2" id="KW-1185">Reference proteome</keyword>
<evidence type="ECO:0000313" key="1">
    <source>
        <dbReference type="EMBL" id="KAG5629878.1"/>
    </source>
</evidence>
<name>A0A9J6AZF2_SOLCO</name>
<organism evidence="1 2">
    <name type="scientific">Solanum commersonii</name>
    <name type="common">Commerson's wild potato</name>
    <name type="synonym">Commerson's nightshade</name>
    <dbReference type="NCBI Taxonomy" id="4109"/>
    <lineage>
        <taxon>Eukaryota</taxon>
        <taxon>Viridiplantae</taxon>
        <taxon>Streptophyta</taxon>
        <taxon>Embryophyta</taxon>
        <taxon>Tracheophyta</taxon>
        <taxon>Spermatophyta</taxon>
        <taxon>Magnoliopsida</taxon>
        <taxon>eudicotyledons</taxon>
        <taxon>Gunneridae</taxon>
        <taxon>Pentapetalae</taxon>
        <taxon>asterids</taxon>
        <taxon>lamiids</taxon>
        <taxon>Solanales</taxon>
        <taxon>Solanaceae</taxon>
        <taxon>Solanoideae</taxon>
        <taxon>Solaneae</taxon>
        <taxon>Solanum</taxon>
    </lineage>
</organism>
<evidence type="ECO:0000313" key="2">
    <source>
        <dbReference type="Proteomes" id="UP000824120"/>
    </source>
</evidence>
<dbReference type="AlphaFoldDB" id="A0A9J6AZF2"/>
<reference evidence="1 2" key="1">
    <citation type="submission" date="2020-09" db="EMBL/GenBank/DDBJ databases">
        <title>De no assembly of potato wild relative species, Solanum commersonii.</title>
        <authorList>
            <person name="Cho K."/>
        </authorList>
    </citation>
    <scope>NUCLEOTIDE SEQUENCE [LARGE SCALE GENOMIC DNA]</scope>
    <source>
        <strain evidence="1">LZ3.2</strain>
        <tissue evidence="1">Leaf</tissue>
    </source>
</reference>
<proteinExistence type="predicted"/>